<evidence type="ECO:0000313" key="1">
    <source>
        <dbReference type="EMBL" id="GEM48315.1"/>
    </source>
</evidence>
<gene>
    <name evidence="1" type="ORF">DC3_39500</name>
</gene>
<organism evidence="1 2">
    <name type="scientific">Deinococcus cellulosilyticus (strain DSM 18568 / NBRC 106333 / KACC 11606 / 5516J-15)</name>
    <dbReference type="NCBI Taxonomy" id="1223518"/>
    <lineage>
        <taxon>Bacteria</taxon>
        <taxon>Thermotogati</taxon>
        <taxon>Deinococcota</taxon>
        <taxon>Deinococci</taxon>
        <taxon>Deinococcales</taxon>
        <taxon>Deinococcaceae</taxon>
        <taxon>Deinococcus</taxon>
    </lineage>
</organism>
<name>A0A511N633_DEIC1</name>
<dbReference type="EMBL" id="BJXB01000020">
    <property type="protein sequence ID" value="GEM48315.1"/>
    <property type="molecule type" value="Genomic_DNA"/>
</dbReference>
<dbReference type="AlphaFoldDB" id="A0A511N633"/>
<accession>A0A511N633</accession>
<dbReference type="Proteomes" id="UP000321306">
    <property type="component" value="Unassembled WGS sequence"/>
</dbReference>
<keyword evidence="2" id="KW-1185">Reference proteome</keyword>
<dbReference type="RefSeq" id="WP_146887307.1">
    <property type="nucleotide sequence ID" value="NZ_BJXB01000020.1"/>
</dbReference>
<comment type="caution">
    <text evidence="1">The sequence shown here is derived from an EMBL/GenBank/DDBJ whole genome shotgun (WGS) entry which is preliminary data.</text>
</comment>
<sequence length="79" mass="9004">MMILHVFGETHTANVIRDGVQTLLLAHPRTLELLQDACEIEEPVWVNSTLCRVKSVQEPELISLDRLLEVEFEVLDGLH</sequence>
<reference evidence="1 2" key="1">
    <citation type="submission" date="2019-07" db="EMBL/GenBank/DDBJ databases">
        <title>Whole genome shotgun sequence of Deinococcus cellulosilyticus NBRC 106333.</title>
        <authorList>
            <person name="Hosoyama A."/>
            <person name="Uohara A."/>
            <person name="Ohji S."/>
            <person name="Ichikawa N."/>
        </authorList>
    </citation>
    <scope>NUCLEOTIDE SEQUENCE [LARGE SCALE GENOMIC DNA]</scope>
    <source>
        <strain evidence="1 2">NBRC 106333</strain>
    </source>
</reference>
<protein>
    <submittedName>
        <fullName evidence="1">Uncharacterized protein</fullName>
    </submittedName>
</protein>
<evidence type="ECO:0000313" key="2">
    <source>
        <dbReference type="Proteomes" id="UP000321306"/>
    </source>
</evidence>
<proteinExistence type="predicted"/>